<dbReference type="PROSITE" id="PS50880">
    <property type="entry name" value="TOPRIM"/>
    <property type="match status" value="1"/>
</dbReference>
<dbReference type="NCBIfam" id="TIGR01391">
    <property type="entry name" value="dnaG"/>
    <property type="match status" value="1"/>
</dbReference>
<dbReference type="InterPro" id="IPR016136">
    <property type="entry name" value="DNA_helicase_N/primase_C"/>
</dbReference>
<keyword evidence="9" id="KW-0862">Zinc</keyword>
<keyword evidence="12" id="KW-0804">Transcription</keyword>
<dbReference type="GO" id="GO:0005737">
    <property type="term" value="C:cytoplasm"/>
    <property type="evidence" value="ECO:0007669"/>
    <property type="project" value="TreeGrafter"/>
</dbReference>
<keyword evidence="6" id="KW-0235">DNA replication</keyword>
<evidence type="ECO:0000256" key="7">
    <source>
        <dbReference type="ARBA" id="ARBA00022723"/>
    </source>
</evidence>
<dbReference type="InterPro" id="IPR006171">
    <property type="entry name" value="TOPRIM_dom"/>
</dbReference>
<keyword evidence="8" id="KW-0863">Zinc-finger</keyword>
<dbReference type="SUPFAM" id="SSF56731">
    <property type="entry name" value="DNA primase core"/>
    <property type="match status" value="1"/>
</dbReference>
<keyword evidence="7" id="KW-0479">Metal-binding</keyword>
<dbReference type="PANTHER" id="PTHR30313:SF2">
    <property type="entry name" value="DNA PRIMASE"/>
    <property type="match status" value="1"/>
</dbReference>
<keyword evidence="10" id="KW-0460">Magnesium</keyword>
<gene>
    <name evidence="14" type="ORF">MNB_SUP05-SYMBIONT-4-1327</name>
</gene>
<dbReference type="InterPro" id="IPR006295">
    <property type="entry name" value="DNA_primase_DnaG"/>
</dbReference>
<name>A0A1W1DXT5_9ZZZZ</name>
<evidence type="ECO:0000256" key="4">
    <source>
        <dbReference type="ARBA" id="ARBA00022679"/>
    </source>
</evidence>
<dbReference type="InterPro" id="IPR036977">
    <property type="entry name" value="DNA_primase_Znf_CHC2"/>
</dbReference>
<dbReference type="Gene3D" id="1.20.50.20">
    <property type="entry name" value="DnaG, RNA polymerase domain, helical bundle"/>
    <property type="match status" value="1"/>
</dbReference>
<dbReference type="InterPro" id="IPR030846">
    <property type="entry name" value="DnaG_bac"/>
</dbReference>
<evidence type="ECO:0000256" key="5">
    <source>
        <dbReference type="ARBA" id="ARBA00022695"/>
    </source>
</evidence>
<keyword evidence="4 14" id="KW-0808">Transferase</keyword>
<dbReference type="PIRSF" id="PIRSF002811">
    <property type="entry name" value="DnaG"/>
    <property type="match status" value="1"/>
</dbReference>
<dbReference type="GO" id="GO:0003677">
    <property type="term" value="F:DNA binding"/>
    <property type="evidence" value="ECO:0007669"/>
    <property type="project" value="UniProtKB-KW"/>
</dbReference>
<dbReference type="InterPro" id="IPR002694">
    <property type="entry name" value="Znf_CHC2"/>
</dbReference>
<protein>
    <submittedName>
        <fullName evidence="14">DNA primase</fullName>
        <ecNumber evidence="14">2.7.7.-</ecNumber>
    </submittedName>
</protein>
<accession>A0A1W1DXT5</accession>
<dbReference type="Pfam" id="PF13662">
    <property type="entry name" value="Toprim_4"/>
    <property type="match status" value="1"/>
</dbReference>
<dbReference type="FunFam" id="3.40.1360.10:FF:000002">
    <property type="entry name" value="DNA primase"/>
    <property type="match status" value="1"/>
</dbReference>
<dbReference type="GO" id="GO:0003899">
    <property type="term" value="F:DNA-directed RNA polymerase activity"/>
    <property type="evidence" value="ECO:0007669"/>
    <property type="project" value="InterPro"/>
</dbReference>
<dbReference type="Pfam" id="PF01807">
    <property type="entry name" value="Zn_ribbon_DnaG"/>
    <property type="match status" value="1"/>
</dbReference>
<reference evidence="14" key="1">
    <citation type="submission" date="2016-10" db="EMBL/GenBank/DDBJ databases">
        <authorList>
            <person name="de Groot N.N."/>
        </authorList>
    </citation>
    <scope>NUCLEOTIDE SEQUENCE</scope>
</reference>
<dbReference type="Gene3D" id="3.90.580.10">
    <property type="entry name" value="Zinc finger, CHC2-type domain"/>
    <property type="match status" value="1"/>
</dbReference>
<evidence type="ECO:0000313" key="14">
    <source>
        <dbReference type="EMBL" id="SFV86534.1"/>
    </source>
</evidence>
<keyword evidence="5 14" id="KW-0548">Nucleotidyltransferase</keyword>
<dbReference type="Gene3D" id="3.90.980.10">
    <property type="entry name" value="DNA primase, catalytic core, N-terminal domain"/>
    <property type="match status" value="1"/>
</dbReference>
<dbReference type="Pfam" id="PF10410">
    <property type="entry name" value="DnaB_bind"/>
    <property type="match status" value="1"/>
</dbReference>
<sequence>MPYISESFINDLPNQIDIVDLIGKRLTLKKSGSGYRAPCPFHGGKNPNLSIDGQKQFYHCFKCGESGGAIKFVQQYENLGFIEAVESIANEFGLKIEYDKSAKSIDPSLERYRALSVKVSEFYQQQLKSSPAKEKAVTYAKERGISGEIAKRFSLGFATPGNKDLLTYFENTEQDVTDLKALGLVKTGEYGDYDFFRDRLMFPIQNSKGNVVAFGGRAFDNKAKAKYLNSQESPIFFKSKELYGLHHARKYSRSMDYILVVEGYMDVVALHQAGITKVVAALGTATSIDHLHILSRTTKTIVFCFDGDAPGLAAAWKALQIALPMIKSGLLIKFLFLPDGEDPDTLVKKESAVNFEKRIEKSQPLSRFLFNHIKAKVDFDTIEGKTLFLEKTSVLIAQVTYDTYQRQLIEGVAQEVGQSIEQVQAIFHKQAESIQRQAPPEIEYETQIQNFTNNDYESQGGYDDYSDFQPSPKENKAIKSAMAKMISLLLNYPSLADGTIEVRIRNIEKSEVLLELVRSAEIDEDITQEELLKPFKPKQGVYQRLKELCTLTPYLSENEAHDEFQSALNSIEKIQEKSQVQSSIPKADTLEAQRLVMEGIYKSKGKK</sequence>
<dbReference type="GO" id="GO:1990077">
    <property type="term" value="C:primosome complex"/>
    <property type="evidence" value="ECO:0007669"/>
    <property type="project" value="UniProtKB-KW"/>
</dbReference>
<evidence type="ECO:0000256" key="6">
    <source>
        <dbReference type="ARBA" id="ARBA00022705"/>
    </source>
</evidence>
<evidence type="ECO:0000256" key="9">
    <source>
        <dbReference type="ARBA" id="ARBA00022833"/>
    </source>
</evidence>
<keyword evidence="11" id="KW-0238">DNA-binding</keyword>
<evidence type="ECO:0000259" key="13">
    <source>
        <dbReference type="PROSITE" id="PS50880"/>
    </source>
</evidence>
<organism evidence="14">
    <name type="scientific">hydrothermal vent metagenome</name>
    <dbReference type="NCBI Taxonomy" id="652676"/>
    <lineage>
        <taxon>unclassified sequences</taxon>
        <taxon>metagenomes</taxon>
        <taxon>ecological metagenomes</taxon>
    </lineage>
</organism>
<dbReference type="SMART" id="SM00493">
    <property type="entry name" value="TOPRIM"/>
    <property type="match status" value="1"/>
</dbReference>
<keyword evidence="3" id="KW-0639">Primosome</keyword>
<feature type="domain" description="Toprim" evidence="13">
    <location>
        <begin position="256"/>
        <end position="338"/>
    </location>
</feature>
<dbReference type="Gene3D" id="3.40.1360.10">
    <property type="match status" value="1"/>
</dbReference>
<dbReference type="SUPFAM" id="SSF117023">
    <property type="entry name" value="DNA primase DnaG, C-terminal domain"/>
    <property type="match status" value="1"/>
</dbReference>
<dbReference type="EC" id="2.7.7.-" evidence="14"/>
<dbReference type="EMBL" id="FPHY01000086">
    <property type="protein sequence ID" value="SFV86534.1"/>
    <property type="molecule type" value="Genomic_DNA"/>
</dbReference>
<dbReference type="SMART" id="SM00400">
    <property type="entry name" value="ZnF_CHCC"/>
    <property type="match status" value="1"/>
</dbReference>
<evidence type="ECO:0000256" key="10">
    <source>
        <dbReference type="ARBA" id="ARBA00022842"/>
    </source>
</evidence>
<dbReference type="HAMAP" id="MF_00974">
    <property type="entry name" value="DNA_primase_DnaG"/>
    <property type="match status" value="1"/>
</dbReference>
<dbReference type="InterPro" id="IPR013264">
    <property type="entry name" value="DNAG_N"/>
</dbReference>
<dbReference type="Pfam" id="PF08275">
    <property type="entry name" value="DNAG_N"/>
    <property type="match status" value="1"/>
</dbReference>
<dbReference type="AlphaFoldDB" id="A0A1W1DXT5"/>
<evidence type="ECO:0000256" key="8">
    <source>
        <dbReference type="ARBA" id="ARBA00022771"/>
    </source>
</evidence>
<keyword evidence="2" id="KW-0240">DNA-directed RNA polymerase</keyword>
<evidence type="ECO:0000256" key="1">
    <source>
        <dbReference type="ARBA" id="ARBA00001947"/>
    </source>
</evidence>
<dbReference type="Gene3D" id="1.10.860.10">
    <property type="entry name" value="DNAb Helicase, Chain A"/>
    <property type="match status" value="1"/>
</dbReference>
<evidence type="ECO:0000256" key="2">
    <source>
        <dbReference type="ARBA" id="ARBA00022478"/>
    </source>
</evidence>
<dbReference type="GO" id="GO:0006269">
    <property type="term" value="P:DNA replication, synthesis of primer"/>
    <property type="evidence" value="ECO:0007669"/>
    <property type="project" value="UniProtKB-KW"/>
</dbReference>
<dbReference type="GO" id="GO:0000428">
    <property type="term" value="C:DNA-directed RNA polymerase complex"/>
    <property type="evidence" value="ECO:0007669"/>
    <property type="project" value="UniProtKB-KW"/>
</dbReference>
<dbReference type="FunFam" id="3.90.580.10:FF:000001">
    <property type="entry name" value="DNA primase"/>
    <property type="match status" value="1"/>
</dbReference>
<dbReference type="InterPro" id="IPR034151">
    <property type="entry name" value="TOPRIM_DnaG_bac"/>
</dbReference>
<proteinExistence type="inferred from homology"/>
<dbReference type="PANTHER" id="PTHR30313">
    <property type="entry name" value="DNA PRIMASE"/>
    <property type="match status" value="1"/>
</dbReference>
<evidence type="ECO:0000256" key="12">
    <source>
        <dbReference type="ARBA" id="ARBA00023163"/>
    </source>
</evidence>
<dbReference type="SUPFAM" id="SSF57783">
    <property type="entry name" value="Zinc beta-ribbon"/>
    <property type="match status" value="1"/>
</dbReference>
<evidence type="ECO:0000256" key="11">
    <source>
        <dbReference type="ARBA" id="ARBA00023125"/>
    </source>
</evidence>
<dbReference type="GO" id="GO:0008270">
    <property type="term" value="F:zinc ion binding"/>
    <property type="evidence" value="ECO:0007669"/>
    <property type="project" value="UniProtKB-KW"/>
</dbReference>
<comment type="cofactor">
    <cofactor evidence="1">
        <name>Zn(2+)</name>
        <dbReference type="ChEBI" id="CHEBI:29105"/>
    </cofactor>
</comment>
<evidence type="ECO:0000256" key="3">
    <source>
        <dbReference type="ARBA" id="ARBA00022515"/>
    </source>
</evidence>
<dbReference type="InterPro" id="IPR037068">
    <property type="entry name" value="DNA_primase_core_N_sf"/>
</dbReference>
<dbReference type="InterPro" id="IPR019475">
    <property type="entry name" value="DNA_primase_DnaB-bd"/>
</dbReference>
<dbReference type="InterPro" id="IPR050219">
    <property type="entry name" value="DnaG_primase"/>
</dbReference>
<dbReference type="CDD" id="cd03364">
    <property type="entry name" value="TOPRIM_DnaG_primases"/>
    <property type="match status" value="1"/>
</dbReference>